<evidence type="ECO:0000259" key="8">
    <source>
        <dbReference type="PROSITE" id="PS51144"/>
    </source>
</evidence>
<dbReference type="AlphaFoldDB" id="A0A7R9Q6U5"/>
<dbReference type="EMBL" id="OC869470">
    <property type="protein sequence ID" value="CAD7634568.1"/>
    <property type="molecule type" value="Genomic_DNA"/>
</dbReference>
<dbReference type="PANTHER" id="PTHR18952:SF265">
    <property type="entry name" value="CARBONIC ANHYDRASE"/>
    <property type="match status" value="1"/>
</dbReference>
<dbReference type="Proteomes" id="UP000759131">
    <property type="component" value="Unassembled WGS sequence"/>
</dbReference>
<dbReference type="GO" id="GO:0008270">
    <property type="term" value="F:zinc ion binding"/>
    <property type="evidence" value="ECO:0007669"/>
    <property type="project" value="InterPro"/>
</dbReference>
<dbReference type="CDD" id="cd00326">
    <property type="entry name" value="alpha_CA"/>
    <property type="match status" value="1"/>
</dbReference>
<reference evidence="9" key="1">
    <citation type="submission" date="2020-11" db="EMBL/GenBank/DDBJ databases">
        <authorList>
            <person name="Tran Van P."/>
        </authorList>
    </citation>
    <scope>NUCLEOTIDE SEQUENCE</scope>
</reference>
<evidence type="ECO:0000256" key="1">
    <source>
        <dbReference type="ARBA" id="ARBA00010718"/>
    </source>
</evidence>
<sequence>MAQKWTYDEQSFWRQQFPSCGGRRQSPININTDKLIKDKSLQLKLIDYDKPFPNLSANNNGHTVAIELDSNRKRPQLSVGQGLYDLSELHFHWGDNNLEGTEHSIDNYFGSAELHFVHYNTLYGNLLNARQNINGVVVLTVISQLSRSENNAIQPIIKALRHITRFNTSATIANQIVFSKFLPLNKQLFFTYKGSLTTPPCSESVQWIIYADPIRMSPFQLSQFRRLHKREINRRIIANTRDIQKRHGREVRVSVPQPNRDSTFDDNNYNDIDY</sequence>
<comment type="similarity">
    <text evidence="1">Belongs to the alpha-carbonic anhydrase family.</text>
</comment>
<dbReference type="EC" id="4.2.1.1" evidence="2"/>
<keyword evidence="4" id="KW-0862">Zinc</keyword>
<evidence type="ECO:0000313" key="10">
    <source>
        <dbReference type="Proteomes" id="UP000759131"/>
    </source>
</evidence>
<feature type="region of interest" description="Disordered" evidence="7">
    <location>
        <begin position="247"/>
        <end position="274"/>
    </location>
</feature>
<evidence type="ECO:0000256" key="4">
    <source>
        <dbReference type="ARBA" id="ARBA00022833"/>
    </source>
</evidence>
<evidence type="ECO:0000256" key="7">
    <source>
        <dbReference type="SAM" id="MobiDB-lite"/>
    </source>
</evidence>
<dbReference type="EMBL" id="CAJPIZ010014895">
    <property type="protein sequence ID" value="CAG2114998.1"/>
    <property type="molecule type" value="Genomic_DNA"/>
</dbReference>
<evidence type="ECO:0000256" key="3">
    <source>
        <dbReference type="ARBA" id="ARBA00022723"/>
    </source>
</evidence>
<dbReference type="SMART" id="SM01057">
    <property type="entry name" value="Carb_anhydrase"/>
    <property type="match status" value="1"/>
</dbReference>
<dbReference type="InterPro" id="IPR001148">
    <property type="entry name" value="CA_dom"/>
</dbReference>
<proteinExistence type="inferred from homology"/>
<evidence type="ECO:0000256" key="6">
    <source>
        <dbReference type="ARBA" id="ARBA00048348"/>
    </source>
</evidence>
<dbReference type="Gene3D" id="3.10.200.10">
    <property type="entry name" value="Alpha carbonic anhydrase"/>
    <property type="match status" value="1"/>
</dbReference>
<accession>A0A7R9Q6U5</accession>
<organism evidence="9">
    <name type="scientific">Medioppia subpectinata</name>
    <dbReference type="NCBI Taxonomy" id="1979941"/>
    <lineage>
        <taxon>Eukaryota</taxon>
        <taxon>Metazoa</taxon>
        <taxon>Ecdysozoa</taxon>
        <taxon>Arthropoda</taxon>
        <taxon>Chelicerata</taxon>
        <taxon>Arachnida</taxon>
        <taxon>Acari</taxon>
        <taxon>Acariformes</taxon>
        <taxon>Sarcoptiformes</taxon>
        <taxon>Oribatida</taxon>
        <taxon>Brachypylina</taxon>
        <taxon>Oppioidea</taxon>
        <taxon>Oppiidae</taxon>
        <taxon>Medioppia</taxon>
    </lineage>
</organism>
<dbReference type="SUPFAM" id="SSF51069">
    <property type="entry name" value="Carbonic anhydrase"/>
    <property type="match status" value="1"/>
</dbReference>
<dbReference type="OrthoDB" id="429145at2759"/>
<evidence type="ECO:0000256" key="2">
    <source>
        <dbReference type="ARBA" id="ARBA00012925"/>
    </source>
</evidence>
<keyword evidence="5" id="KW-0456">Lyase</keyword>
<evidence type="ECO:0000256" key="5">
    <source>
        <dbReference type="ARBA" id="ARBA00023239"/>
    </source>
</evidence>
<feature type="compositionally biased region" description="Polar residues" evidence="7">
    <location>
        <begin position="256"/>
        <end position="274"/>
    </location>
</feature>
<protein>
    <recommendedName>
        <fullName evidence="2">carbonic anhydrase</fullName>
        <ecNumber evidence="2">4.2.1.1</ecNumber>
    </recommendedName>
</protein>
<name>A0A7R9Q6U5_9ACAR</name>
<dbReference type="PANTHER" id="PTHR18952">
    <property type="entry name" value="CARBONIC ANHYDRASE"/>
    <property type="match status" value="1"/>
</dbReference>
<dbReference type="PROSITE" id="PS51144">
    <property type="entry name" value="ALPHA_CA_2"/>
    <property type="match status" value="1"/>
</dbReference>
<dbReference type="GO" id="GO:0004089">
    <property type="term" value="F:carbonate dehydratase activity"/>
    <property type="evidence" value="ECO:0007669"/>
    <property type="project" value="UniProtKB-EC"/>
</dbReference>
<gene>
    <name evidence="9" type="ORF">OSB1V03_LOCUS14964</name>
</gene>
<dbReference type="InterPro" id="IPR023561">
    <property type="entry name" value="Carbonic_anhydrase_a-class"/>
</dbReference>
<dbReference type="InterPro" id="IPR036398">
    <property type="entry name" value="CA_dom_sf"/>
</dbReference>
<comment type="catalytic activity">
    <reaction evidence="6">
        <text>hydrogencarbonate + H(+) = CO2 + H2O</text>
        <dbReference type="Rhea" id="RHEA:10748"/>
        <dbReference type="ChEBI" id="CHEBI:15377"/>
        <dbReference type="ChEBI" id="CHEBI:15378"/>
        <dbReference type="ChEBI" id="CHEBI:16526"/>
        <dbReference type="ChEBI" id="CHEBI:17544"/>
        <dbReference type="EC" id="4.2.1.1"/>
    </reaction>
</comment>
<keyword evidence="10" id="KW-1185">Reference proteome</keyword>
<feature type="domain" description="Alpha-carbonic anhydrase" evidence="8">
    <location>
        <begin position="3"/>
        <end position="255"/>
    </location>
</feature>
<evidence type="ECO:0000313" key="9">
    <source>
        <dbReference type="EMBL" id="CAD7634568.1"/>
    </source>
</evidence>
<dbReference type="Pfam" id="PF00194">
    <property type="entry name" value="Carb_anhydrase"/>
    <property type="match status" value="1"/>
</dbReference>
<keyword evidence="3" id="KW-0479">Metal-binding</keyword>